<evidence type="ECO:0000256" key="1">
    <source>
        <dbReference type="ARBA" id="ARBA00007867"/>
    </source>
</evidence>
<keyword evidence="2 3" id="KW-0808">Transferase</keyword>
<name>A0A9P1G3U6_9DINO</name>
<proteinExistence type="inferred from homology"/>
<dbReference type="EMBL" id="CAMXCT020002199">
    <property type="protein sequence ID" value="CAL1149742.1"/>
    <property type="molecule type" value="Genomic_DNA"/>
</dbReference>
<dbReference type="EMBL" id="CAMXCT030002199">
    <property type="protein sequence ID" value="CAL4783679.1"/>
    <property type="molecule type" value="Genomic_DNA"/>
</dbReference>
<comment type="caution">
    <text evidence="5">The sequence shown here is derived from an EMBL/GenBank/DDBJ whole genome shotgun (WGS) entry which is preliminary data.</text>
</comment>
<dbReference type="Gene3D" id="3.40.50.150">
    <property type="entry name" value="Vaccinia Virus protein VP39"/>
    <property type="match status" value="2"/>
</dbReference>
<keyword evidence="7" id="KW-1185">Reference proteome</keyword>
<dbReference type="InterPro" id="IPR001045">
    <property type="entry name" value="Spermi_synthase"/>
</dbReference>
<evidence type="ECO:0000256" key="2">
    <source>
        <dbReference type="ARBA" id="ARBA00022679"/>
    </source>
</evidence>
<organism evidence="5">
    <name type="scientific">Cladocopium goreaui</name>
    <dbReference type="NCBI Taxonomy" id="2562237"/>
    <lineage>
        <taxon>Eukaryota</taxon>
        <taxon>Sar</taxon>
        <taxon>Alveolata</taxon>
        <taxon>Dinophyceae</taxon>
        <taxon>Suessiales</taxon>
        <taxon>Symbiodiniaceae</taxon>
        <taxon>Cladocopium</taxon>
    </lineage>
</organism>
<evidence type="ECO:0000259" key="4">
    <source>
        <dbReference type="PROSITE" id="PS51006"/>
    </source>
</evidence>
<evidence type="ECO:0000313" key="6">
    <source>
        <dbReference type="EMBL" id="CAL4783679.1"/>
    </source>
</evidence>
<accession>A0A9P1G3U6</accession>
<dbReference type="Proteomes" id="UP001152797">
    <property type="component" value="Unassembled WGS sequence"/>
</dbReference>
<dbReference type="GO" id="GO:0006596">
    <property type="term" value="P:polyamine biosynthetic process"/>
    <property type="evidence" value="ECO:0007669"/>
    <property type="project" value="UniProtKB-UniRule"/>
</dbReference>
<keyword evidence="3" id="KW-0620">Polyamine biosynthesis</keyword>
<dbReference type="HAMAP" id="MF_00198">
    <property type="entry name" value="Spermidine_synth"/>
    <property type="match status" value="1"/>
</dbReference>
<comment type="similarity">
    <text evidence="1">Belongs to the spermidine/spermine synthase family.</text>
</comment>
<dbReference type="OrthoDB" id="440632at2759"/>
<sequence length="650" mass="72960">TSELGWRFFTACGLERNVHWWRYDFDTWHGAQGRPEALALPSLTALGADARRILVLGGVSGGGVINSFLQSSDVEEVLWVSEMRSVIKAAARCVPSLSWLARPEPRLRVVHLDTQEFLRSAAVNAGYFDIVVQDTLSLYRDEKRERSHWSDVTDYFAASRLEVIQQLLSPRGLLVATAGYLTTPRSLRVAYDALAPYFKLRSWDLGAGVAIGQPLQFAAPDTAHATGVTIAFIAGGDEGTTQMNQSWWRAQSIETCFYTEEMHAALLAPSKTLMKILGLGSAPPNVNDLPRCTCAYEDAWNKEGLLFARQSKFQKLKVKNEKPSEDSSGCTALFLDDELQETDVYGDFYHEAMVHVAMAQLGPNAQRVLLLGGGDGGAASLALKYPEVEVLQVEIDEMVIETSQRFFQSFSSAFGHPRHKLIVADAVRWVEQNWREMQQTFDLCIIDSTDEPLASVWSGKFYKHLKSMLKAHGAVVQNVGNQLDTLAEFRAWHLPLFRQRRLINCLTPDYESPYFLAFLADVEINPVNWTWWTSLNISTIYYHPGLHDALLAIPKETIDSYVDGKEWVPHDAVYSKQHFGAAVSQSRSPRSGFHIGCACFHRALAVHQLGKPQLQHLRPVKVTFDFLDKQYGYRHPARVGISNLLRLQRG</sequence>
<dbReference type="PANTHER" id="PTHR11558">
    <property type="entry name" value="SPERMIDINE/SPERMINE SYNTHASE"/>
    <property type="match status" value="1"/>
</dbReference>
<protein>
    <submittedName>
        <fullName evidence="6">Polyamine aminopropyltransferase (Putrescine aminopropyltransferase) (PAPT) (Spermidine synthase) (SPDS) (SPDSY)</fullName>
    </submittedName>
</protein>
<feature type="active site" description="Proton acceptor" evidence="3">
    <location>
        <position position="447"/>
    </location>
</feature>
<reference evidence="5" key="1">
    <citation type="submission" date="2022-10" db="EMBL/GenBank/DDBJ databases">
        <authorList>
            <person name="Chen Y."/>
            <person name="Dougan E. K."/>
            <person name="Chan C."/>
            <person name="Rhodes N."/>
            <person name="Thang M."/>
        </authorList>
    </citation>
    <scope>NUCLEOTIDE SEQUENCE</scope>
</reference>
<dbReference type="Pfam" id="PF01564">
    <property type="entry name" value="Spermine_synth"/>
    <property type="match status" value="1"/>
</dbReference>
<reference evidence="6 7" key="2">
    <citation type="submission" date="2024-05" db="EMBL/GenBank/DDBJ databases">
        <authorList>
            <person name="Chen Y."/>
            <person name="Shah S."/>
            <person name="Dougan E. K."/>
            <person name="Thang M."/>
            <person name="Chan C."/>
        </authorList>
    </citation>
    <scope>NUCLEOTIDE SEQUENCE [LARGE SCALE GENOMIC DNA]</scope>
</reference>
<dbReference type="InterPro" id="IPR030374">
    <property type="entry name" value="PABS"/>
</dbReference>
<dbReference type="InterPro" id="IPR029063">
    <property type="entry name" value="SAM-dependent_MTases_sf"/>
</dbReference>
<feature type="non-terminal residue" evidence="5">
    <location>
        <position position="1"/>
    </location>
</feature>
<gene>
    <name evidence="5" type="ORF">C1SCF055_LOCUS22852</name>
</gene>
<dbReference type="GO" id="GO:0016740">
    <property type="term" value="F:transferase activity"/>
    <property type="evidence" value="ECO:0007669"/>
    <property type="project" value="UniProtKB-UniRule"/>
</dbReference>
<feature type="domain" description="PABS" evidence="4">
    <location>
        <begin position="288"/>
        <end position="522"/>
    </location>
</feature>
<evidence type="ECO:0000313" key="5">
    <source>
        <dbReference type="EMBL" id="CAI3996367.1"/>
    </source>
</evidence>
<dbReference type="EMBL" id="CAMXCT010002199">
    <property type="protein sequence ID" value="CAI3996367.1"/>
    <property type="molecule type" value="Genomic_DNA"/>
</dbReference>
<evidence type="ECO:0000256" key="3">
    <source>
        <dbReference type="PROSITE-ProRule" id="PRU00354"/>
    </source>
</evidence>
<dbReference type="AlphaFoldDB" id="A0A9P1G3U6"/>
<dbReference type="PROSITE" id="PS51006">
    <property type="entry name" value="PABS_2"/>
    <property type="match status" value="1"/>
</dbReference>
<evidence type="ECO:0000313" key="7">
    <source>
        <dbReference type="Proteomes" id="UP001152797"/>
    </source>
</evidence>
<dbReference type="SUPFAM" id="SSF53335">
    <property type="entry name" value="S-adenosyl-L-methionine-dependent methyltransferases"/>
    <property type="match status" value="2"/>
</dbReference>
<dbReference type="PANTHER" id="PTHR11558:SF11">
    <property type="entry name" value="SPERMIDINE SYNTHASE"/>
    <property type="match status" value="1"/>
</dbReference>